<dbReference type="AlphaFoldDB" id="A0A2U8GX17"/>
<dbReference type="OrthoDB" id="6117634at2"/>
<dbReference type="EMBL" id="CP022188">
    <property type="protein sequence ID" value="AWI77984.1"/>
    <property type="molecule type" value="Genomic_DNA"/>
</dbReference>
<keyword evidence="1" id="KW-0732">Signal</keyword>
<evidence type="ECO:0000313" key="3">
    <source>
        <dbReference type="Proteomes" id="UP000244902"/>
    </source>
</evidence>
<dbReference type="RefSeq" id="WP_108971102.1">
    <property type="nucleotide sequence ID" value="NZ_CP022188.1"/>
</dbReference>
<name>A0A2U8GX17_9RHOO</name>
<dbReference type="Proteomes" id="UP000244902">
    <property type="component" value="Chromosome"/>
</dbReference>
<evidence type="ECO:0000313" key="2">
    <source>
        <dbReference type="EMBL" id="AWI77984.1"/>
    </source>
</evidence>
<protein>
    <submittedName>
        <fullName evidence="2">Uncharacterized protein</fullName>
    </submittedName>
</protein>
<organism evidence="2 3">
    <name type="scientific">Parazoarcus communis</name>
    <dbReference type="NCBI Taxonomy" id="41977"/>
    <lineage>
        <taxon>Bacteria</taxon>
        <taxon>Pseudomonadati</taxon>
        <taxon>Pseudomonadota</taxon>
        <taxon>Betaproteobacteria</taxon>
        <taxon>Rhodocyclales</taxon>
        <taxon>Zoogloeaceae</taxon>
        <taxon>Parazoarcus</taxon>
    </lineage>
</organism>
<sequence length="223" mass="24076">MRKVFALLLALSSAAVPAQEVLVPVCFNYSCAATETVAFDAAVLELAREQLLAASDPVTERAALAAVVGRLYREAGVQTPVGADRAGNYFDQGVDGRMDCIDHSTNTTRFLKMIEARGMLRFHHVLEPAKRTRFVLQHFSAVVEEVEPPVSLRPAVVVPDHVPLMLALCDCAEVLGDVPAPAPVPDSRPGERFVIDSWFVDNGEAAIVLSLADWLDGDGPNVQ</sequence>
<proteinExistence type="predicted"/>
<evidence type="ECO:0000256" key="1">
    <source>
        <dbReference type="SAM" id="SignalP"/>
    </source>
</evidence>
<reference evidence="2 3" key="1">
    <citation type="submission" date="2017-06" db="EMBL/GenBank/DDBJ databases">
        <title>Azoarcus sp. TSNA42 complete genome sequence.</title>
        <authorList>
            <person name="Woo J.-H."/>
            <person name="Kim H.-S."/>
        </authorList>
    </citation>
    <scope>NUCLEOTIDE SEQUENCE [LARGE SCALE GENOMIC DNA]</scope>
    <source>
        <strain evidence="2 3">TSNA42</strain>
    </source>
</reference>
<accession>A0A2U8GX17</accession>
<feature type="chain" id="PRO_5015896334" evidence="1">
    <location>
        <begin position="19"/>
        <end position="223"/>
    </location>
</feature>
<gene>
    <name evidence="2" type="ORF">CEW87_00675</name>
</gene>
<feature type="signal peptide" evidence="1">
    <location>
        <begin position="1"/>
        <end position="18"/>
    </location>
</feature>